<comment type="caution">
    <text evidence="1">The sequence shown here is derived from an EMBL/GenBank/DDBJ whole genome shotgun (WGS) entry which is preliminary data.</text>
</comment>
<evidence type="ECO:0000313" key="1">
    <source>
        <dbReference type="EMBL" id="MBP1853712.1"/>
    </source>
</evidence>
<keyword evidence="2" id="KW-1185">Reference proteome</keyword>
<dbReference type="NCBIfam" id="TIGR01537">
    <property type="entry name" value="portal_HK97"/>
    <property type="match status" value="1"/>
</dbReference>
<sequence length="404" mass="46103">MGILDSLFNRITLPPGKYKLSDKIYTLNAEVCYKEYALAICMNKIANALIQCTFETYKSNERFKGDIWYKFNIEPNKNQNASDFWNSVVFNMIINPQGCLIIKNNSEDFLVADNYDLKELANYENIYTNVTVGDCTFKKAFKESEVLRLKINNTSVKTYIDNLYSSYGKLITSSIKNYNRNNSKKLFLKINTMFEQFKKNVDSETGISEYDTKLDDIFKNRIKGYFSESDSVTPIEDGLEIVEGNSTSDNGAAKKLNGQTTDDIRKLFDDIINICADAFNIPRGLLKGDVADVEAMTDNFITFCINPLASLIEDEGNRKLYGKKAILEGSKLKVKTNKIKGYDPTKLASSAEALYRIGSINANWVRDMLREEEIREDWANMYMITKNYQEISDYLKGGEGNNEN</sequence>
<dbReference type="Pfam" id="PF04860">
    <property type="entry name" value="Phage_portal"/>
    <property type="match status" value="1"/>
</dbReference>
<organism evidence="1 2">
    <name type="scientific">Metaclostridioides mangenotii</name>
    <dbReference type="NCBI Taxonomy" id="1540"/>
    <lineage>
        <taxon>Bacteria</taxon>
        <taxon>Bacillati</taxon>
        <taxon>Bacillota</taxon>
        <taxon>Clostridia</taxon>
        <taxon>Peptostreptococcales</taxon>
        <taxon>Peptostreptococcaceae</taxon>
        <taxon>Metaclostridioides</taxon>
    </lineage>
</organism>
<dbReference type="InterPro" id="IPR006944">
    <property type="entry name" value="Phage/GTA_portal"/>
</dbReference>
<name>A0ABS4E727_9FIRM</name>
<dbReference type="EMBL" id="JAGGJX010000001">
    <property type="protein sequence ID" value="MBP1853712.1"/>
    <property type="molecule type" value="Genomic_DNA"/>
</dbReference>
<accession>A0ABS4E727</accession>
<reference evidence="1 2" key="1">
    <citation type="submission" date="2021-03" db="EMBL/GenBank/DDBJ databases">
        <title>Genomic Encyclopedia of Type Strains, Phase IV (KMG-IV): sequencing the most valuable type-strain genomes for metagenomic binning, comparative biology and taxonomic classification.</title>
        <authorList>
            <person name="Goeker M."/>
        </authorList>
    </citation>
    <scope>NUCLEOTIDE SEQUENCE [LARGE SCALE GENOMIC DNA]</scope>
    <source>
        <strain evidence="1 2">DSM 1289</strain>
    </source>
</reference>
<dbReference type="RefSeq" id="WP_209455370.1">
    <property type="nucleotide sequence ID" value="NZ_BAAACS010000017.1"/>
</dbReference>
<gene>
    <name evidence="1" type="ORF">J2Z43_000102</name>
</gene>
<dbReference type="InterPro" id="IPR006427">
    <property type="entry name" value="Portal_HK97"/>
</dbReference>
<proteinExistence type="predicted"/>
<protein>
    <submittedName>
        <fullName evidence="1">HK97 family phage portal protein</fullName>
    </submittedName>
</protein>
<evidence type="ECO:0000313" key="2">
    <source>
        <dbReference type="Proteomes" id="UP000767291"/>
    </source>
</evidence>
<dbReference type="Proteomes" id="UP000767291">
    <property type="component" value="Unassembled WGS sequence"/>
</dbReference>